<feature type="region of interest" description="Disordered" evidence="1">
    <location>
        <begin position="3265"/>
        <end position="3341"/>
    </location>
</feature>
<feature type="region of interest" description="Disordered" evidence="1">
    <location>
        <begin position="980"/>
        <end position="1020"/>
    </location>
</feature>
<feature type="region of interest" description="Disordered" evidence="1">
    <location>
        <begin position="489"/>
        <end position="523"/>
    </location>
</feature>
<feature type="region of interest" description="Disordered" evidence="1">
    <location>
        <begin position="3409"/>
        <end position="3433"/>
    </location>
</feature>
<feature type="region of interest" description="Disordered" evidence="1">
    <location>
        <begin position="1333"/>
        <end position="1414"/>
    </location>
</feature>
<accession>A0A5J4WRC1</accession>
<feature type="region of interest" description="Disordered" evidence="1">
    <location>
        <begin position="309"/>
        <end position="339"/>
    </location>
</feature>
<feature type="region of interest" description="Disordered" evidence="1">
    <location>
        <begin position="2586"/>
        <end position="2629"/>
    </location>
</feature>
<feature type="region of interest" description="Disordered" evidence="1">
    <location>
        <begin position="3106"/>
        <end position="3138"/>
    </location>
</feature>
<feature type="compositionally biased region" description="Low complexity" evidence="1">
    <location>
        <begin position="1760"/>
        <end position="1771"/>
    </location>
</feature>
<reference evidence="3 4" key="1">
    <citation type="submission" date="2019-03" db="EMBL/GenBank/DDBJ databases">
        <title>Single cell metagenomics reveals metabolic interactions within the superorganism composed of flagellate Streblomastix strix and complex community of Bacteroidetes bacteria on its surface.</title>
        <authorList>
            <person name="Treitli S.C."/>
            <person name="Kolisko M."/>
            <person name="Husnik F."/>
            <person name="Keeling P."/>
            <person name="Hampl V."/>
        </authorList>
    </citation>
    <scope>NUCLEOTIDE SEQUENCE [LARGE SCALE GENOMIC DNA]</scope>
    <source>
        <strain evidence="3">ST1C</strain>
    </source>
</reference>
<feature type="region of interest" description="Disordered" evidence="1">
    <location>
        <begin position="1522"/>
        <end position="1555"/>
    </location>
</feature>
<gene>
    <name evidence="3" type="ORF">EZS28_007005</name>
</gene>
<feature type="compositionally biased region" description="Polar residues" evidence="1">
    <location>
        <begin position="2737"/>
        <end position="2746"/>
    </location>
</feature>
<dbReference type="InterPro" id="IPR029376">
    <property type="entry name" value="DUF4549"/>
</dbReference>
<feature type="non-terminal residue" evidence="3">
    <location>
        <position position="4046"/>
    </location>
</feature>
<feature type="compositionally biased region" description="Polar residues" evidence="1">
    <location>
        <begin position="774"/>
        <end position="788"/>
    </location>
</feature>
<evidence type="ECO:0000313" key="3">
    <source>
        <dbReference type="EMBL" id="KAA6397468.1"/>
    </source>
</evidence>
<feature type="compositionally biased region" description="Low complexity" evidence="1">
    <location>
        <begin position="3519"/>
        <end position="3542"/>
    </location>
</feature>
<feature type="compositionally biased region" description="Polar residues" evidence="1">
    <location>
        <begin position="489"/>
        <end position="507"/>
    </location>
</feature>
<proteinExistence type="predicted"/>
<feature type="region of interest" description="Disordered" evidence="1">
    <location>
        <begin position="2503"/>
        <end position="2572"/>
    </location>
</feature>
<feature type="compositionally biased region" description="Polar residues" evidence="1">
    <location>
        <begin position="3498"/>
        <end position="3518"/>
    </location>
</feature>
<feature type="compositionally biased region" description="Low complexity" evidence="1">
    <location>
        <begin position="1170"/>
        <end position="1191"/>
    </location>
</feature>
<feature type="compositionally biased region" description="Low complexity" evidence="1">
    <location>
        <begin position="2707"/>
        <end position="2736"/>
    </location>
</feature>
<protein>
    <recommendedName>
        <fullName evidence="2">DUF4549 domain-containing protein</fullName>
    </recommendedName>
</protein>
<sequence length="4046" mass="459196">MQPDVEAELSRLCNEQYPGISSFNDWQNKEKTIEQRVLEFKLETLVRNCLAMLNEDTQKVKPGNSLKFRCPVVLPDLRRFNQEKDDSLRELSQVQYAEPPIIDVDLYRLEMEQSSRPQISLDTIHGLLLQFFTARKFQLLQRKCNYLTRFSRFGSQQSIDSISIIQYNSHLEYINISYTDTLMRLERLEEDPISFSPVLRKFKNNSNIPPQDKEQLFLSVADEITSKMNVTDNLPQLIKEIPQLGVIATDDLRICLRETVFAAATSRRVNTFLVHLQWLPFTHRFVINARCQSILKQYKRKSTWNAVGINSEKNQSPNQTNKQSNMASRGNLQSSGSLSRSQNQMQQSTALADSLLATVPLLVHDEDTLDTRLLQLGRYFDLISQAGDVIQTGDNFAYQAALFFTDFMKLQSKRCEHPLYSQCRVIQRIQSRGSNFIRQESKLFLDSRTGSTDMGQKYTASANQDQDENQDNNNLIKDDIIGSAEEDNLQSFTPTPYTASTVGGSNSKLDENNSRMQERERTAGGDLKGVQIYGLDFTFVKGSPWVPFAPIPRIPEWQEHQVSRISKTPIDPLLFQELEKLKVTELDILLTSARTLAVNHEIKLFRPVLPPNFIPPDNLGQSLGRSVGSKADVTNVKKKMLIRIGTKKLDQNSTFGNSLFGATHIDISGQLAQSSPSRILQDQTSPQALRLIQQGDKPVLKKRKLVALYLLQHIRSVELRERILDHLNYFCAIQRRITIDAICYPWETEQQHQIQQSQSINMGSSDERGIISSGKDSQTSKRQNRNSGFSAQSFVNNINYLSNLNNPNNNTIIPLPKSSGFIHLIESEPSYYGFTRVMHNIPERLNTKESEETNPNLTETQMEQFFELSDRNDRIILTGRTNPGDEQIVEVKQIQKRGSRRYQKQHQLQETKRIATRISAEQIIIRDCRGVKIIYERALAMMEQLEDELLRIVSYFLIELLEARLDVIVAQRRNQIRMQDFQPTLNRPTTSTSKDLMFPSSSNTPIAQNKRSGTKSPNLTKVNQQLPTKQQVNDVNQQQTTYANVIMQQDNTKVIDRQTLLGDILECEALFQRAKRKMVELYMESYDCSDDPRERMQISQRVSNIMSLRPRIDMETETFIDSYAAEIISLELEYNLHYAVMGKIVEDDRKQRSQYEDKFNRILKVGDVRQNQSPSQQQQGGSNQQSNAPQSRHNSPPPSVSPEHVGSKDINNIPANTTPSTLQYSLALKSFGLPLPQLLFPMASTVELVNQGHTLNMFEFPQSLTLIRHINTTLDVVYDELISVTKPATQLQCLALKCALLQQAIVAWVDFERDKDGYFQSQKKDIIVEEVHDGSGNVTRRGSEEQKQQQQDDNSTANAQSQDSAEVGKQQTFQSESGIDNQATLSDSQNITDQQNDTQRNEDDQASSNEPIRPSKILKTKIIRRRKVTINLSPLHRSVQTVRHDSVMDNAIQYVDSVDRYIEQLEVSISNDQNDQKGAKVVKKKTISKVNSDLTQTSPDNQAPERLTDDINKKTDVEFQQSPEFNENPPLQTPQAFTPTPQVELTPVPTSLSRAPSVTELTNQDFQQMQSMRADNSNTKFTWTLKFPGSQEYQNLSKQSIITMRMKLSSLYSFPGMIDVTFAPLMAFTHALESFRLREELMVDHVATQILFSIYTKQAKMVGLKIRKYELDPVNFELATNAYLQSVPYTALRQREKEMNRDKEEEIQLLQEAKPKIIQDDEEEDDDDLQSGQTTPKSPGLNKRSFTSSTDENDLMGFGNKNNNDQQLNKDSSTKKKRKYWHTSNEESETQIQKLIEFDQPSQQSKEEQDKRLEQEQGMPINPSNITELVDENGDLKQFDPITHMNFAIAEFEPNMAQFDFTTQQGCQLILIETGIDELRSAVQMQQLQRLLLQIVVQYNQVPIDQFFIMLREKEIQLKLRLPDGNLAPLPKDLHLMANQPPTDNTNSSITNQLFARALSTLSKQQYQLRQQSLQKAQQMYEDRKKKLRRWKRAAIRDAASFFLPLNSRKAAVRELHMSAFVEACTVIQKKERRGEIPRRQRKLKYELINWFCTDMITDMQIFILRIQMVKSIVDFRREIIDSQTVSPFVLGTVDIDKIGPMGILNQMDEVNDVLDVIADQKQLQTQSIAKSNQQNKSVFQTLCQNGSIQNVFYIPHVREVFSEPETKQSTQNMRIATALMIIIRDLHSYSQALQFISNVNDAIDNEKRERKRRRLRIIARYRNGLQNGAEGKNIYEEKKERNSAGYYVGNAFVQNIIGRPKAVQMNTRSQQQLQNQQQDSTGQNKTDAKTTQKIKQQNQQDDDFILDPEKNKKKSGIRQLPILTELDAMKQNFENLPFSNDAYMMYAYLTDQRIKYDLLIRVLFNQLEESFLAQEDENGAAVIRNAKQRYKIVFYPTSTHSKTSLFIRNSLLLNQTTFLSQIFQQQIMLQPSQNQLPYIGIDLEGNSELGKDKRQQTQLAGVGGGTIWLSGINLMIGSYGKELLRRNPGIFEIKYKDLASTGQDSEQLSGNQQTGSNQSGDRNNAGSSLGTSGLERQMNENENIGSDKQKQSSGQDQSKKGNDANIDLPPMQNFINRVITTRFSSKKTQITDKIGQSPDQRSQNDQRPQSQGRSQSEGRIQSNRLNPTPSQNQLVAAVMHKILIYNQQQPLFQQQIYTGTEGDQLIEPLTVSNDISDLMNTQRLMIRKLIRGGVLYNTNVTFSHSSLTTHSQQQNTNLSPITQQQQPSSFMSPSPRNSLNNPFSEQQQQQQALTSSIYNIGPHSVVGDEVLMGIIGNTNTNDSYVPFLRQFQGLQKLQAMGLGQLNRQTIGQIRVGQLLPQHLRLLNKAIQEQQQINMEQNTKYLSKYLPKIPFPSILAQSSDFSSDSLQTPPWGSFIGNSSYNSTSGSGKGTPAGNEREFSVFNKQANLSAIWSQINGDDISSMQQYLIGGGILGVSGGLGKTGITQISLLSLATSGKLSKFVSFPSTPIGKPNPSKSKPILFGIYTSTSSGSSPIMLKLDSSPGLTNRMFLGQGGKGVFLNDDSETLLATGTTTFLLLQIFRNADGSGFYEMKRKSTEAEAKAAASKAASQNAGQFNAGIGKNKGGKTLQTMKKIVAKQVSQQNASVSANKQERNILSPASQSRDEQQRSNKMKQLGDQEDIDFWYGPFSKFTGGPFSLIINNITTLSPNNQQSYSINSSLNNGNSSSIYQSQHSITSPFYSSKNAISLPDHTIPPQLALLNQYNIQVLVQPKNDSRFGFFTENDVLQQHIDMINAQQQNAADVVTKSKLQENIRKNKKNNEDKDNQSVGNSSKISASNTENSQKSPKTDGKKPTTSEQQQRKQQSKKQQRLITREAGMMADGVLSNVKKKLCGKGDNKLSLDAVEQLIQTNPLYHIGKERSAINSNLNNFHPFMSDIYSITQYNQSKDDKESQKGSPGLTGGLQQTSNQGTNLNLQQQQTSQFIMNRENIALGQIFDTERDKEAEIEFQLEQRLGRHAKGSIFTPSILPHSLLTPNQSLKSTPQIQSSNIPNDVSNKSLPLTSLSSSSSSQSASSSSPESANVIKTVSISQNSSSPLQQSLVYQNQIIETIQQQAQTLPSFIHPIIKQQSRLSGLSNFFIQLSEQNKQLILQDYFLLDFTMGSYLKEASIITKPLQQQSQEQGQFVLGGQTITINLTHSPLESLNLLIQCLTDIIALQQMKKVYISRIIGIGDITKAEDYKKANKLYSERILVPLALTHYKLKTEKYKVEQKLAEEYKQQELFKNDELGIIDENGYNSSSQRGNDTISQVVPVNIDQQSTVITSMNSNIQSQQHQQQLIDEQDQKFMAELKIKISSSQDLRPENVPERQWRLLQIEAIRKELDLQVIKDAISLTELNQQVLFTSLQESVGRKNKEEGIVRLSQTLQTLLNQSQQQQQLAIIKEKDQITALINDDEQDKNKLVLYPLPKFDRDTEFNLMKQQISQNRNDDKGNKQSNPQMSQMDQYRIQQASVYFPILYDKMSWEEKEFYVDETIRSLFKRSITIPTETEDSGVLFTRQAFASCADELLQRMQGWAEEQHKQA</sequence>
<feature type="compositionally biased region" description="Polar residues" evidence="1">
    <location>
        <begin position="3290"/>
        <end position="3309"/>
    </location>
</feature>
<feature type="region of interest" description="Disordered" evidence="1">
    <location>
        <begin position="2264"/>
        <end position="2313"/>
    </location>
</feature>
<feature type="compositionally biased region" description="Polar residues" evidence="1">
    <location>
        <begin position="311"/>
        <end position="339"/>
    </location>
</feature>
<evidence type="ECO:0000313" key="4">
    <source>
        <dbReference type="Proteomes" id="UP000324800"/>
    </source>
</evidence>
<dbReference type="PANTHER" id="PTHR33331">
    <property type="entry name" value="COILED-COIL DOMAIN-CONTAINING PROTEIN 162"/>
    <property type="match status" value="1"/>
</dbReference>
<feature type="region of interest" description="Disordered" evidence="1">
    <location>
        <begin position="3498"/>
        <end position="3542"/>
    </location>
</feature>
<feature type="compositionally biased region" description="Basic and acidic residues" evidence="1">
    <location>
        <begin position="508"/>
        <end position="523"/>
    </location>
</feature>
<feature type="domain" description="DUF4549" evidence="2">
    <location>
        <begin position="60"/>
        <end position="158"/>
    </location>
</feature>
<feature type="compositionally biased region" description="Polar residues" evidence="1">
    <location>
        <begin position="1348"/>
        <end position="1398"/>
    </location>
</feature>
<feature type="compositionally biased region" description="Acidic residues" evidence="1">
    <location>
        <begin position="1720"/>
        <end position="1729"/>
    </location>
</feature>
<feature type="region of interest" description="Disordered" evidence="1">
    <location>
        <begin position="1170"/>
        <end position="1214"/>
    </location>
</feature>
<comment type="caution">
    <text evidence="3">The sequence shown here is derived from an EMBL/GenBank/DDBJ whole genome shotgun (WGS) entry which is preliminary data.</text>
</comment>
<name>A0A5J4WRC1_9EUKA</name>
<feature type="compositionally biased region" description="Polar residues" evidence="1">
    <location>
        <begin position="2598"/>
        <end position="2629"/>
    </location>
</feature>
<feature type="compositionally biased region" description="Low complexity" evidence="1">
    <location>
        <begin position="2290"/>
        <end position="2300"/>
    </location>
</feature>
<dbReference type="Pfam" id="PF15082">
    <property type="entry name" value="DUF4549"/>
    <property type="match status" value="1"/>
</dbReference>
<feature type="compositionally biased region" description="Basic and acidic residues" evidence="1">
    <location>
        <begin position="3272"/>
        <end position="3289"/>
    </location>
</feature>
<dbReference type="EMBL" id="SNRW01001173">
    <property type="protein sequence ID" value="KAA6397468.1"/>
    <property type="molecule type" value="Genomic_DNA"/>
</dbReference>
<organism evidence="3 4">
    <name type="scientific">Streblomastix strix</name>
    <dbReference type="NCBI Taxonomy" id="222440"/>
    <lineage>
        <taxon>Eukaryota</taxon>
        <taxon>Metamonada</taxon>
        <taxon>Preaxostyla</taxon>
        <taxon>Oxymonadida</taxon>
        <taxon>Streblomastigidae</taxon>
        <taxon>Streblomastix</taxon>
    </lineage>
</organism>
<evidence type="ECO:0000259" key="2">
    <source>
        <dbReference type="Pfam" id="PF15082"/>
    </source>
</evidence>
<feature type="compositionally biased region" description="Basic and acidic residues" evidence="1">
    <location>
        <begin position="1805"/>
        <end position="1815"/>
    </location>
</feature>
<feature type="region of interest" description="Disordered" evidence="1">
    <location>
        <begin position="1713"/>
        <end position="1825"/>
    </location>
</feature>
<evidence type="ECO:0000256" key="1">
    <source>
        <dbReference type="SAM" id="MobiDB-lite"/>
    </source>
</evidence>
<feature type="region of interest" description="Disordered" evidence="1">
    <location>
        <begin position="754"/>
        <end position="788"/>
    </location>
</feature>
<dbReference type="OrthoDB" id="76966at2759"/>
<dbReference type="InterPro" id="IPR040401">
    <property type="entry name" value="CCDC162"/>
</dbReference>
<feature type="region of interest" description="Disordered" evidence="1">
    <location>
        <begin position="2707"/>
        <end position="2748"/>
    </location>
</feature>
<dbReference type="Proteomes" id="UP000324800">
    <property type="component" value="Unassembled WGS sequence"/>
</dbReference>
<feature type="compositionally biased region" description="Polar residues" evidence="1">
    <location>
        <begin position="2503"/>
        <end position="2532"/>
    </location>
</feature>
<dbReference type="PANTHER" id="PTHR33331:SF13">
    <property type="entry name" value="COILED-COIL DOMAIN CONTAINING 162"/>
    <property type="match status" value="1"/>
</dbReference>